<gene>
    <name evidence="2" type="ORF">NPX13_g568</name>
</gene>
<evidence type="ECO:0000313" key="2">
    <source>
        <dbReference type="EMBL" id="KAJ3580001.1"/>
    </source>
</evidence>
<organism evidence="2 3">
    <name type="scientific">Xylaria arbuscula</name>
    <dbReference type="NCBI Taxonomy" id="114810"/>
    <lineage>
        <taxon>Eukaryota</taxon>
        <taxon>Fungi</taxon>
        <taxon>Dikarya</taxon>
        <taxon>Ascomycota</taxon>
        <taxon>Pezizomycotina</taxon>
        <taxon>Sordariomycetes</taxon>
        <taxon>Xylariomycetidae</taxon>
        <taxon>Xylariales</taxon>
        <taxon>Xylariaceae</taxon>
        <taxon>Xylaria</taxon>
    </lineage>
</organism>
<name>A0A9W8TSD8_9PEZI</name>
<dbReference type="Proteomes" id="UP001148614">
    <property type="component" value="Unassembled WGS sequence"/>
</dbReference>
<comment type="caution">
    <text evidence="2">The sequence shown here is derived from an EMBL/GenBank/DDBJ whole genome shotgun (WGS) entry which is preliminary data.</text>
</comment>
<reference evidence="2" key="1">
    <citation type="submission" date="2022-07" db="EMBL/GenBank/DDBJ databases">
        <title>Genome Sequence of Xylaria arbuscula.</title>
        <authorList>
            <person name="Buettner E."/>
        </authorList>
    </citation>
    <scope>NUCLEOTIDE SEQUENCE</scope>
    <source>
        <strain evidence="2">VT107</strain>
    </source>
</reference>
<dbReference type="AlphaFoldDB" id="A0A9W8TSD8"/>
<evidence type="ECO:0000256" key="1">
    <source>
        <dbReference type="SAM" id="MobiDB-lite"/>
    </source>
</evidence>
<evidence type="ECO:0000313" key="3">
    <source>
        <dbReference type="Proteomes" id="UP001148614"/>
    </source>
</evidence>
<keyword evidence="3" id="KW-1185">Reference proteome</keyword>
<proteinExistence type="predicted"/>
<dbReference type="EMBL" id="JANPWZ010000038">
    <property type="protein sequence ID" value="KAJ3580001.1"/>
    <property type="molecule type" value="Genomic_DNA"/>
</dbReference>
<protein>
    <submittedName>
        <fullName evidence="2">Uncharacterized protein</fullName>
    </submittedName>
</protein>
<accession>A0A9W8TSD8</accession>
<dbReference type="VEuPathDB" id="FungiDB:F4678DRAFT_426580"/>
<sequence length="236" mass="25992">MTQSTYQASEGDQNDTASSYYGTTVRGSSIHSDMQIHSETQDAVALSAEYITLIEGESCPTGLHNCRSCDHQHTEAWLNAVASPTLVQGGFPPHPTDENLEIERLRVHTTSQVGLEGLSGGELWERLRKMQADSSQGSLLVGAGSDKPVDDDGSITAGEEILVPEHPDHAKISWVSCIVQRCQQHLVQKMKYKWFPRRFSGKPLDTPYLIEDVGVLMPIYRNSRGYAFLETSPGST</sequence>
<feature type="region of interest" description="Disordered" evidence="1">
    <location>
        <begin position="1"/>
        <end position="20"/>
    </location>
</feature>